<evidence type="ECO:0000256" key="9">
    <source>
        <dbReference type="ARBA" id="ARBA00023136"/>
    </source>
</evidence>
<protein>
    <submittedName>
        <fullName evidence="13">Uncharacterized protein</fullName>
    </submittedName>
</protein>
<evidence type="ECO:0000256" key="5">
    <source>
        <dbReference type="ARBA" id="ARBA00022737"/>
    </source>
</evidence>
<dbReference type="EMBL" id="HBIS01000357">
    <property type="protein sequence ID" value="CAE0606487.1"/>
    <property type="molecule type" value="Transcribed_RNA"/>
</dbReference>
<dbReference type="InterPro" id="IPR023395">
    <property type="entry name" value="MCP_dom_sf"/>
</dbReference>
<keyword evidence="9 10" id="KW-0472">Membrane</keyword>
<name>A0A7S3UAS9_9CHLO</name>
<evidence type="ECO:0000256" key="7">
    <source>
        <dbReference type="ARBA" id="ARBA00022989"/>
    </source>
</evidence>
<dbReference type="FunFam" id="1.50.40.10:FF:000009">
    <property type="entry name" value="Mitochondrial 2-oxoglutarate/malate carrier protein"/>
    <property type="match status" value="1"/>
</dbReference>
<proteinExistence type="inferred from homology"/>
<keyword evidence="3 11" id="KW-0813">Transport</keyword>
<evidence type="ECO:0000256" key="1">
    <source>
        <dbReference type="ARBA" id="ARBA00004448"/>
    </source>
</evidence>
<dbReference type="InterPro" id="IPR050391">
    <property type="entry name" value="Mito_Metabolite_Transporter"/>
</dbReference>
<dbReference type="Gene3D" id="1.50.40.10">
    <property type="entry name" value="Mitochondrial carrier domain"/>
    <property type="match status" value="1"/>
</dbReference>
<dbReference type="InterPro" id="IPR018108">
    <property type="entry name" value="MCP_transmembrane"/>
</dbReference>
<keyword evidence="8" id="KW-0496">Mitochondrion</keyword>
<evidence type="ECO:0000256" key="10">
    <source>
        <dbReference type="PROSITE-ProRule" id="PRU00282"/>
    </source>
</evidence>
<sequence>MAESTVWNNVKPYINGGSSGMMATCCIQPLDMVKVRIQLGMTGSPFGIASHVVKTEGVGALYRGLSAGLLRQATYTTARLGLFEQFMQTLRNKSPNGEVSIQGKAAAGLAAGGLGALVGSPADLSLIRMQADGTLPMEQRRNYKNAGDALLRIMKEEGVGGLFAGAGPTVVRAMSLNMGMLASNEQAKDMLKQAGFQGAPVTFGASAIAGFFASFFSLPFDFVKTQMQKQQPLPDGTLPFKNSVDCAMQTLTKHGPMRFYAGFPTYYVRIAPHAMITLIALDALKEAQKKFGL</sequence>
<evidence type="ECO:0000256" key="11">
    <source>
        <dbReference type="RuleBase" id="RU000488"/>
    </source>
</evidence>
<feature type="repeat" description="Solcar" evidence="10">
    <location>
        <begin position="99"/>
        <end position="190"/>
    </location>
</feature>
<gene>
    <name evidence="13" type="ORF">PSAL00342_LOCUS303</name>
</gene>
<dbReference type="GO" id="GO:0005743">
    <property type="term" value="C:mitochondrial inner membrane"/>
    <property type="evidence" value="ECO:0007669"/>
    <property type="project" value="UniProtKB-SubCell"/>
</dbReference>
<feature type="repeat" description="Solcar" evidence="10">
    <location>
        <begin position="7"/>
        <end position="89"/>
    </location>
</feature>
<dbReference type="Pfam" id="PF00153">
    <property type="entry name" value="Mito_carr"/>
    <property type="match status" value="3"/>
</dbReference>
<comment type="subcellular location">
    <subcellularLocation>
        <location evidence="1">Mitochondrion inner membrane</location>
        <topology evidence="1">Multi-pass membrane protein</topology>
    </subcellularLocation>
</comment>
<evidence type="ECO:0000256" key="8">
    <source>
        <dbReference type="ARBA" id="ARBA00023128"/>
    </source>
</evidence>
<evidence type="ECO:0000256" key="4">
    <source>
        <dbReference type="ARBA" id="ARBA00022692"/>
    </source>
</evidence>
<evidence type="ECO:0000256" key="6">
    <source>
        <dbReference type="ARBA" id="ARBA00022792"/>
    </source>
</evidence>
<dbReference type="AlphaFoldDB" id="A0A7S3UAS9"/>
<feature type="repeat" description="Solcar" evidence="10">
    <location>
        <begin position="197"/>
        <end position="287"/>
    </location>
</feature>
<feature type="transmembrane region" description="Helical" evidence="12">
    <location>
        <begin position="266"/>
        <end position="284"/>
    </location>
</feature>
<accession>A0A7S3UAS9</accession>
<evidence type="ECO:0000256" key="3">
    <source>
        <dbReference type="ARBA" id="ARBA00022448"/>
    </source>
</evidence>
<keyword evidence="7 12" id="KW-1133">Transmembrane helix</keyword>
<evidence type="ECO:0000313" key="13">
    <source>
        <dbReference type="EMBL" id="CAE0606487.1"/>
    </source>
</evidence>
<dbReference type="PROSITE" id="PS50920">
    <property type="entry name" value="SOLCAR"/>
    <property type="match status" value="3"/>
</dbReference>
<dbReference type="SUPFAM" id="SSF103506">
    <property type="entry name" value="Mitochondrial carrier"/>
    <property type="match status" value="1"/>
</dbReference>
<keyword evidence="4 10" id="KW-0812">Transmembrane</keyword>
<keyword evidence="5" id="KW-0677">Repeat</keyword>
<comment type="similarity">
    <text evidence="2 11">Belongs to the mitochondrial carrier (TC 2.A.29) family.</text>
</comment>
<dbReference type="PANTHER" id="PTHR45618">
    <property type="entry name" value="MITOCHONDRIAL DICARBOXYLATE CARRIER-RELATED"/>
    <property type="match status" value="1"/>
</dbReference>
<reference evidence="13" key="1">
    <citation type="submission" date="2021-01" db="EMBL/GenBank/DDBJ databases">
        <authorList>
            <person name="Corre E."/>
            <person name="Pelletier E."/>
            <person name="Niang G."/>
            <person name="Scheremetjew M."/>
            <person name="Finn R."/>
            <person name="Kale V."/>
            <person name="Holt S."/>
            <person name="Cochrane G."/>
            <person name="Meng A."/>
            <person name="Brown T."/>
            <person name="Cohen L."/>
        </authorList>
    </citation>
    <scope>NUCLEOTIDE SEQUENCE</scope>
    <source>
        <strain evidence="13">CCMP1897</strain>
    </source>
</reference>
<evidence type="ECO:0000256" key="12">
    <source>
        <dbReference type="SAM" id="Phobius"/>
    </source>
</evidence>
<evidence type="ECO:0000256" key="2">
    <source>
        <dbReference type="ARBA" id="ARBA00006375"/>
    </source>
</evidence>
<organism evidence="13">
    <name type="scientific">Picocystis salinarum</name>
    <dbReference type="NCBI Taxonomy" id="88271"/>
    <lineage>
        <taxon>Eukaryota</taxon>
        <taxon>Viridiplantae</taxon>
        <taxon>Chlorophyta</taxon>
        <taxon>Picocystophyceae</taxon>
        <taxon>Picocystales</taxon>
        <taxon>Picocystaceae</taxon>
        <taxon>Picocystis</taxon>
    </lineage>
</organism>
<feature type="transmembrane region" description="Helical" evidence="12">
    <location>
        <begin position="198"/>
        <end position="218"/>
    </location>
</feature>
<keyword evidence="6" id="KW-0999">Mitochondrion inner membrane</keyword>